<evidence type="ECO:0000256" key="1">
    <source>
        <dbReference type="SAM" id="MobiDB-lite"/>
    </source>
</evidence>
<accession>A0A0C3ENC6</accession>
<reference evidence="4" key="2">
    <citation type="submission" date="2015-01" db="EMBL/GenBank/DDBJ databases">
        <title>Evolutionary Origins and Diversification of the Mycorrhizal Mutualists.</title>
        <authorList>
            <consortium name="DOE Joint Genome Institute"/>
            <consortium name="Mycorrhizal Genomics Consortium"/>
            <person name="Kohler A."/>
            <person name="Kuo A."/>
            <person name="Nagy L.G."/>
            <person name="Floudas D."/>
            <person name="Copeland A."/>
            <person name="Barry K.W."/>
            <person name="Cichocki N."/>
            <person name="Veneault-Fourrey C."/>
            <person name="LaButti K."/>
            <person name="Lindquist E.A."/>
            <person name="Lipzen A."/>
            <person name="Lundell T."/>
            <person name="Morin E."/>
            <person name="Murat C."/>
            <person name="Riley R."/>
            <person name="Ohm R."/>
            <person name="Sun H."/>
            <person name="Tunlid A."/>
            <person name="Henrissat B."/>
            <person name="Grigoriev I.V."/>
            <person name="Hibbett D.S."/>
            <person name="Martin F."/>
        </authorList>
    </citation>
    <scope>NUCLEOTIDE SEQUENCE [LARGE SCALE GENOMIC DNA]</scope>
    <source>
        <strain evidence="4">Foug A</strain>
    </source>
</reference>
<evidence type="ECO:0000313" key="4">
    <source>
        <dbReference type="Proteomes" id="UP000053989"/>
    </source>
</evidence>
<organism evidence="3 4">
    <name type="scientific">Scleroderma citrinum Foug A</name>
    <dbReference type="NCBI Taxonomy" id="1036808"/>
    <lineage>
        <taxon>Eukaryota</taxon>
        <taxon>Fungi</taxon>
        <taxon>Dikarya</taxon>
        <taxon>Basidiomycota</taxon>
        <taxon>Agaricomycotina</taxon>
        <taxon>Agaricomycetes</taxon>
        <taxon>Agaricomycetidae</taxon>
        <taxon>Boletales</taxon>
        <taxon>Sclerodermatineae</taxon>
        <taxon>Sclerodermataceae</taxon>
        <taxon>Scleroderma</taxon>
    </lineage>
</organism>
<gene>
    <name evidence="3" type="ORF">SCLCIDRAFT_1208190</name>
</gene>
<protein>
    <submittedName>
        <fullName evidence="3">Uncharacterized protein</fullName>
    </submittedName>
</protein>
<feature type="compositionally biased region" description="Basic residues" evidence="1">
    <location>
        <begin position="37"/>
        <end position="49"/>
    </location>
</feature>
<dbReference type="HOGENOM" id="CLU_035058_0_0_1"/>
<feature type="compositionally biased region" description="Low complexity" evidence="1">
    <location>
        <begin position="102"/>
        <end position="113"/>
    </location>
</feature>
<evidence type="ECO:0000256" key="2">
    <source>
        <dbReference type="SAM" id="Phobius"/>
    </source>
</evidence>
<dbReference type="AlphaFoldDB" id="A0A0C3ENC6"/>
<feature type="transmembrane region" description="Helical" evidence="2">
    <location>
        <begin position="308"/>
        <end position="337"/>
    </location>
</feature>
<feature type="transmembrane region" description="Helical" evidence="2">
    <location>
        <begin position="208"/>
        <end position="231"/>
    </location>
</feature>
<reference evidence="3 4" key="1">
    <citation type="submission" date="2014-04" db="EMBL/GenBank/DDBJ databases">
        <authorList>
            <consortium name="DOE Joint Genome Institute"/>
            <person name="Kuo A."/>
            <person name="Kohler A."/>
            <person name="Nagy L.G."/>
            <person name="Floudas D."/>
            <person name="Copeland A."/>
            <person name="Barry K.W."/>
            <person name="Cichocki N."/>
            <person name="Veneault-Fourrey C."/>
            <person name="LaButti K."/>
            <person name="Lindquist E.A."/>
            <person name="Lipzen A."/>
            <person name="Lundell T."/>
            <person name="Morin E."/>
            <person name="Murat C."/>
            <person name="Sun H."/>
            <person name="Tunlid A."/>
            <person name="Henrissat B."/>
            <person name="Grigoriev I.V."/>
            <person name="Hibbett D.S."/>
            <person name="Martin F."/>
            <person name="Nordberg H.P."/>
            <person name="Cantor M.N."/>
            <person name="Hua S.X."/>
        </authorList>
    </citation>
    <scope>NUCLEOTIDE SEQUENCE [LARGE SCALE GENOMIC DNA]</scope>
    <source>
        <strain evidence="3 4">Foug A</strain>
    </source>
</reference>
<dbReference type="InParanoid" id="A0A0C3ENC6"/>
<feature type="transmembrane region" description="Helical" evidence="2">
    <location>
        <begin position="185"/>
        <end position="202"/>
    </location>
</feature>
<dbReference type="Proteomes" id="UP000053989">
    <property type="component" value="Unassembled WGS sequence"/>
</dbReference>
<feature type="region of interest" description="Disordered" evidence="1">
    <location>
        <begin position="80"/>
        <end position="113"/>
    </location>
</feature>
<dbReference type="OrthoDB" id="2576477at2759"/>
<dbReference type="EMBL" id="KN822006">
    <property type="protein sequence ID" value="KIM69684.1"/>
    <property type="molecule type" value="Genomic_DNA"/>
</dbReference>
<evidence type="ECO:0000313" key="3">
    <source>
        <dbReference type="EMBL" id="KIM69684.1"/>
    </source>
</evidence>
<name>A0A0C3ENC6_9AGAM</name>
<keyword evidence="4" id="KW-1185">Reference proteome</keyword>
<keyword evidence="2" id="KW-0472">Membrane</keyword>
<proteinExistence type="predicted"/>
<keyword evidence="2" id="KW-1133">Transmembrane helix</keyword>
<feature type="region of interest" description="Disordered" evidence="1">
    <location>
        <begin position="21"/>
        <end position="63"/>
    </location>
</feature>
<keyword evidence="2" id="KW-0812">Transmembrane</keyword>
<sequence>MTEPPQEHIVIDAQQEPSVLLDINDPPPPYPSQLRTRTQRTGRRRRTARAMHNGLPNGERDHAADLVPHPQRLTSAYEPLETTPLLPQPPSGRRHFLRPRSSSHSSTIRSSSSCAPSLTQTVLSLFHDPDDEPEIDTADGHGQIRHGARLSQGHDVHDALDRPTRWPLFSKRGWTRYFRPFGRRAYHAAAFHLLLLNFPYALMAWVYLFVFTLTGTTLIIALPIGAVLCFLDLLGARAFARGELALQFKFHGPLARPPPYPPHPIFQRTRPPLPSEIEDGMSGITYYETSFYKNTYAMFADPTTYQALFYFLVIKPSITLGVTILLVMVVPVSYILVLPAPLMLRVVRNLGIWQANVAVEGLYYAVS</sequence>